<evidence type="ECO:0000313" key="3">
    <source>
        <dbReference type="Proteomes" id="UP001597116"/>
    </source>
</evidence>
<feature type="region of interest" description="Disordered" evidence="1">
    <location>
        <begin position="183"/>
        <end position="202"/>
    </location>
</feature>
<dbReference type="EMBL" id="JBHTLP010000011">
    <property type="protein sequence ID" value="MFD1143030.1"/>
    <property type="molecule type" value="Genomic_DNA"/>
</dbReference>
<dbReference type="Proteomes" id="UP001597116">
    <property type="component" value="Unassembled WGS sequence"/>
</dbReference>
<gene>
    <name evidence="2" type="ORF">ACFQ4C_18025</name>
</gene>
<keyword evidence="3" id="KW-1185">Reference proteome</keyword>
<protein>
    <submittedName>
        <fullName evidence="2">Uncharacterized protein</fullName>
    </submittedName>
</protein>
<organism evidence="2 3">
    <name type="scientific">Larkinella insperata</name>
    <dbReference type="NCBI Taxonomy" id="332158"/>
    <lineage>
        <taxon>Bacteria</taxon>
        <taxon>Pseudomonadati</taxon>
        <taxon>Bacteroidota</taxon>
        <taxon>Cytophagia</taxon>
        <taxon>Cytophagales</taxon>
        <taxon>Spirosomataceae</taxon>
        <taxon>Larkinella</taxon>
    </lineage>
</organism>
<feature type="compositionally biased region" description="Acidic residues" evidence="1">
    <location>
        <begin position="183"/>
        <end position="195"/>
    </location>
</feature>
<sequence length="202" mass="23244">MKSENERFEDAFDAILKWYKSDGETPLSASLEGRRQRWIAAREWMVAIRPLTDSETVKYLVSTYQVSEPQAWRDIRDTKRFFATMEATNKEFEKVMLIAQIKSLRTTALFNGDLKTAAKCDDNLIKLNHFDQPQDTDQAPRQIKVSIDFNPARIGAKPIPNLEAKVAAYIGEKAKRELMIEDVDFEPVNEKDDDQSAQQDQP</sequence>
<proteinExistence type="predicted"/>
<accession>A0ABW3QNB4</accession>
<name>A0ABW3QNB4_9BACT</name>
<reference evidence="3" key="1">
    <citation type="journal article" date="2019" name="Int. J. Syst. Evol. Microbiol.">
        <title>The Global Catalogue of Microorganisms (GCM) 10K type strain sequencing project: providing services to taxonomists for standard genome sequencing and annotation.</title>
        <authorList>
            <consortium name="The Broad Institute Genomics Platform"/>
            <consortium name="The Broad Institute Genome Sequencing Center for Infectious Disease"/>
            <person name="Wu L."/>
            <person name="Ma J."/>
        </authorList>
    </citation>
    <scope>NUCLEOTIDE SEQUENCE [LARGE SCALE GENOMIC DNA]</scope>
    <source>
        <strain evidence="3">CCUG 55608</strain>
    </source>
</reference>
<evidence type="ECO:0000313" key="2">
    <source>
        <dbReference type="EMBL" id="MFD1143030.1"/>
    </source>
</evidence>
<evidence type="ECO:0000256" key="1">
    <source>
        <dbReference type="SAM" id="MobiDB-lite"/>
    </source>
</evidence>
<comment type="caution">
    <text evidence="2">The sequence shown here is derived from an EMBL/GenBank/DDBJ whole genome shotgun (WGS) entry which is preliminary data.</text>
</comment>
<dbReference type="RefSeq" id="WP_265990862.1">
    <property type="nucleotide sequence ID" value="NZ_CP110973.1"/>
</dbReference>